<evidence type="ECO:0000313" key="2">
    <source>
        <dbReference type="Proteomes" id="UP000257109"/>
    </source>
</evidence>
<accession>A0A371FFM3</accession>
<keyword evidence="2" id="KW-1185">Reference proteome</keyword>
<dbReference type="Proteomes" id="UP000257109">
    <property type="component" value="Unassembled WGS sequence"/>
</dbReference>
<evidence type="ECO:0000313" key="1">
    <source>
        <dbReference type="EMBL" id="RDX77105.1"/>
    </source>
</evidence>
<dbReference type="AlphaFoldDB" id="A0A371FFM3"/>
<protein>
    <submittedName>
        <fullName evidence="1">Uncharacterized protein</fullName>
    </submittedName>
</protein>
<organism evidence="1 2">
    <name type="scientific">Mucuna pruriens</name>
    <name type="common">Velvet bean</name>
    <name type="synonym">Dolichos pruriens</name>
    <dbReference type="NCBI Taxonomy" id="157652"/>
    <lineage>
        <taxon>Eukaryota</taxon>
        <taxon>Viridiplantae</taxon>
        <taxon>Streptophyta</taxon>
        <taxon>Embryophyta</taxon>
        <taxon>Tracheophyta</taxon>
        <taxon>Spermatophyta</taxon>
        <taxon>Magnoliopsida</taxon>
        <taxon>eudicotyledons</taxon>
        <taxon>Gunneridae</taxon>
        <taxon>Pentapetalae</taxon>
        <taxon>rosids</taxon>
        <taxon>fabids</taxon>
        <taxon>Fabales</taxon>
        <taxon>Fabaceae</taxon>
        <taxon>Papilionoideae</taxon>
        <taxon>50 kb inversion clade</taxon>
        <taxon>NPAAA clade</taxon>
        <taxon>indigoferoid/millettioid clade</taxon>
        <taxon>Phaseoleae</taxon>
        <taxon>Mucuna</taxon>
    </lineage>
</organism>
<reference evidence="1" key="1">
    <citation type="submission" date="2018-05" db="EMBL/GenBank/DDBJ databases">
        <title>Draft genome of Mucuna pruriens seed.</title>
        <authorList>
            <person name="Nnadi N.E."/>
            <person name="Vos R."/>
            <person name="Hasami M.H."/>
            <person name="Devisetty U.K."/>
            <person name="Aguiy J.C."/>
        </authorList>
    </citation>
    <scope>NUCLEOTIDE SEQUENCE [LARGE SCALE GENOMIC DNA]</scope>
    <source>
        <strain evidence="1">JCA_2017</strain>
    </source>
</reference>
<comment type="caution">
    <text evidence="1">The sequence shown here is derived from an EMBL/GenBank/DDBJ whole genome shotgun (WGS) entry which is preliminary data.</text>
</comment>
<proteinExistence type="predicted"/>
<sequence>MEIENLLHKEIQVGRQLKSKSSSKFASSSISSWRSNWKNNKVITNPKEDVKAKYSSVVGKDHVISSVSGVKEFHIFLLNVQIKE</sequence>
<feature type="non-terminal residue" evidence="1">
    <location>
        <position position="1"/>
    </location>
</feature>
<gene>
    <name evidence="1" type="ORF">CR513_42809</name>
</gene>
<dbReference type="EMBL" id="QJKJ01009277">
    <property type="protein sequence ID" value="RDX77105.1"/>
    <property type="molecule type" value="Genomic_DNA"/>
</dbReference>
<name>A0A371FFM3_MUCPR</name>